<name>A0A3P7D310_SCHSO</name>
<evidence type="ECO:0000313" key="2">
    <source>
        <dbReference type="EMBL" id="VDM03683.1"/>
    </source>
</evidence>
<dbReference type="Proteomes" id="UP000275846">
    <property type="component" value="Unassembled WGS sequence"/>
</dbReference>
<dbReference type="AlphaFoldDB" id="A0A3P7D310"/>
<keyword evidence="3" id="KW-1185">Reference proteome</keyword>
<reference evidence="2 3" key="1">
    <citation type="submission" date="2018-11" db="EMBL/GenBank/DDBJ databases">
        <authorList>
            <consortium name="Pathogen Informatics"/>
        </authorList>
    </citation>
    <scope>NUCLEOTIDE SEQUENCE [LARGE SCALE GENOMIC DNA]</scope>
    <source>
        <strain evidence="2 3">NST_G2</strain>
    </source>
</reference>
<evidence type="ECO:0000313" key="3">
    <source>
        <dbReference type="Proteomes" id="UP000275846"/>
    </source>
</evidence>
<evidence type="ECO:0000256" key="1">
    <source>
        <dbReference type="SAM" id="MobiDB-lite"/>
    </source>
</evidence>
<proteinExistence type="predicted"/>
<gene>
    <name evidence="2" type="ORF">SSLN_LOCUS17297</name>
</gene>
<organism evidence="2 3">
    <name type="scientific">Schistocephalus solidus</name>
    <name type="common">Tapeworm</name>
    <dbReference type="NCBI Taxonomy" id="70667"/>
    <lineage>
        <taxon>Eukaryota</taxon>
        <taxon>Metazoa</taxon>
        <taxon>Spiralia</taxon>
        <taxon>Lophotrochozoa</taxon>
        <taxon>Platyhelminthes</taxon>
        <taxon>Cestoda</taxon>
        <taxon>Eucestoda</taxon>
        <taxon>Diphyllobothriidea</taxon>
        <taxon>Diphyllobothriidae</taxon>
        <taxon>Schistocephalus</taxon>
    </lineage>
</organism>
<accession>A0A3P7D310</accession>
<protein>
    <submittedName>
        <fullName evidence="2">Uncharacterized protein</fullName>
    </submittedName>
</protein>
<sequence>MTSNVVSSTPNGLTIYSSFNAATKPCVYCATTPTALSSGRISRGISTPSTRRRTESTPQMSGRLRLFACSYGWIKSCPSSRSRPPTLLRLLQNKVL</sequence>
<feature type="region of interest" description="Disordered" evidence="1">
    <location>
        <begin position="40"/>
        <end position="59"/>
    </location>
</feature>
<dbReference type="EMBL" id="UYSU01042293">
    <property type="protein sequence ID" value="VDM03683.1"/>
    <property type="molecule type" value="Genomic_DNA"/>
</dbReference>